<feature type="compositionally biased region" description="Low complexity" evidence="1">
    <location>
        <begin position="55"/>
        <end position="108"/>
    </location>
</feature>
<reference evidence="2" key="1">
    <citation type="submission" date="2023-04" db="EMBL/GenBank/DDBJ databases">
        <title>Phytophthora fragariaefolia NBRC 109709.</title>
        <authorList>
            <person name="Ichikawa N."/>
            <person name="Sato H."/>
            <person name="Tonouchi N."/>
        </authorList>
    </citation>
    <scope>NUCLEOTIDE SEQUENCE</scope>
    <source>
        <strain evidence="2">NBRC 109709</strain>
    </source>
</reference>
<sequence>MNIVHPGQSEGLMAFHPKASVPSSLLTASTGNASGESSESSLAQADDALSPVLGAAPRSAADAPEAASSANSAGPQPQRSVSSSVVSGDGACSAANAPEASSAAPGAPRFSSVRWEDIEDIVTAGTDRTVRQVLDHADAARQLVVTNIALEQRSQAAGVVEQRCRRLEKSLSDTHKVIRQDREQFKAGIASYAAQLREYLEQSDRQSSASGGTSSASASAMPAAFTTFLEELGAQQLAIPPPLSASGSSEASVPAPPASSGTSGGAMATSGP</sequence>
<evidence type="ECO:0000313" key="3">
    <source>
        <dbReference type="Proteomes" id="UP001165121"/>
    </source>
</evidence>
<evidence type="ECO:0000313" key="2">
    <source>
        <dbReference type="EMBL" id="GMF37529.1"/>
    </source>
</evidence>
<feature type="region of interest" description="Disordered" evidence="1">
    <location>
        <begin position="23"/>
        <end position="108"/>
    </location>
</feature>
<accession>A0A9W7CT17</accession>
<feature type="compositionally biased region" description="Polar residues" evidence="1">
    <location>
        <begin position="23"/>
        <end position="43"/>
    </location>
</feature>
<evidence type="ECO:0000256" key="1">
    <source>
        <dbReference type="SAM" id="MobiDB-lite"/>
    </source>
</evidence>
<feature type="region of interest" description="Disordered" evidence="1">
    <location>
        <begin position="239"/>
        <end position="272"/>
    </location>
</feature>
<dbReference type="Proteomes" id="UP001165121">
    <property type="component" value="Unassembled WGS sequence"/>
</dbReference>
<proteinExistence type="predicted"/>
<keyword evidence="3" id="KW-1185">Reference proteome</keyword>
<organism evidence="2 3">
    <name type="scientific">Phytophthora fragariaefolia</name>
    <dbReference type="NCBI Taxonomy" id="1490495"/>
    <lineage>
        <taxon>Eukaryota</taxon>
        <taxon>Sar</taxon>
        <taxon>Stramenopiles</taxon>
        <taxon>Oomycota</taxon>
        <taxon>Peronosporomycetes</taxon>
        <taxon>Peronosporales</taxon>
        <taxon>Peronosporaceae</taxon>
        <taxon>Phytophthora</taxon>
    </lineage>
</organism>
<comment type="caution">
    <text evidence="2">The sequence shown here is derived from an EMBL/GenBank/DDBJ whole genome shotgun (WGS) entry which is preliminary data.</text>
</comment>
<feature type="compositionally biased region" description="Low complexity" evidence="1">
    <location>
        <begin position="244"/>
        <end position="272"/>
    </location>
</feature>
<name>A0A9W7CT17_9STRA</name>
<protein>
    <submittedName>
        <fullName evidence="2">Unnamed protein product</fullName>
    </submittedName>
</protein>
<dbReference type="EMBL" id="BSXT01001023">
    <property type="protein sequence ID" value="GMF37529.1"/>
    <property type="molecule type" value="Genomic_DNA"/>
</dbReference>
<gene>
    <name evidence="2" type="ORF">Pfra01_001054000</name>
</gene>
<dbReference type="AlphaFoldDB" id="A0A9W7CT17"/>